<dbReference type="EMBL" id="JBHRYF010000023">
    <property type="protein sequence ID" value="MFC3661580.1"/>
    <property type="molecule type" value="Genomic_DNA"/>
</dbReference>
<protein>
    <submittedName>
        <fullName evidence="2">Pyridoxamine 5'-phosphate oxidase family protein</fullName>
    </submittedName>
</protein>
<feature type="domain" description="General stress protein FMN-binding split barrel" evidence="1">
    <location>
        <begin position="9"/>
        <end position="142"/>
    </location>
</feature>
<dbReference type="RefSeq" id="WP_386713268.1">
    <property type="nucleotide sequence ID" value="NZ_JBHRYF010000023.1"/>
</dbReference>
<dbReference type="PANTHER" id="PTHR34818">
    <property type="entry name" value="PROTEIN BLI-3"/>
    <property type="match status" value="1"/>
</dbReference>
<evidence type="ECO:0000313" key="2">
    <source>
        <dbReference type="EMBL" id="MFC3661580.1"/>
    </source>
</evidence>
<dbReference type="SUPFAM" id="SSF50475">
    <property type="entry name" value="FMN-binding split barrel"/>
    <property type="match status" value="1"/>
</dbReference>
<proteinExistence type="predicted"/>
<sequence length="161" mass="17938">MSNDPRELEKKFWDALKSDRTMMLGLDGVEDGHARPMTAQAENDAGPIWFFTAIDNAIVANLGRGNRAIATFTAKDHDLFASIKGNLSVDNDRATIDRLWNPFVAAWYEGKDDPKIALLRLDAEDAEIWLNGSSLLAGVKMLFGVDPKQDYQDKVAQVDLR</sequence>
<keyword evidence="3" id="KW-1185">Reference proteome</keyword>
<evidence type="ECO:0000259" key="1">
    <source>
        <dbReference type="Pfam" id="PF16242"/>
    </source>
</evidence>
<evidence type="ECO:0000313" key="3">
    <source>
        <dbReference type="Proteomes" id="UP001595724"/>
    </source>
</evidence>
<reference evidence="3" key="1">
    <citation type="journal article" date="2019" name="Int. J. Syst. Evol. Microbiol.">
        <title>The Global Catalogue of Microorganisms (GCM) 10K type strain sequencing project: providing services to taxonomists for standard genome sequencing and annotation.</title>
        <authorList>
            <consortium name="The Broad Institute Genomics Platform"/>
            <consortium name="The Broad Institute Genome Sequencing Center for Infectious Disease"/>
            <person name="Wu L."/>
            <person name="Ma J."/>
        </authorList>
    </citation>
    <scope>NUCLEOTIDE SEQUENCE [LARGE SCALE GENOMIC DNA]</scope>
    <source>
        <strain evidence="3">KCTC 42211</strain>
    </source>
</reference>
<comment type="caution">
    <text evidence="2">The sequence shown here is derived from an EMBL/GenBank/DDBJ whole genome shotgun (WGS) entry which is preliminary data.</text>
</comment>
<accession>A0ABV7UX17</accession>
<dbReference type="PANTHER" id="PTHR34818:SF1">
    <property type="entry name" value="PROTEIN BLI-3"/>
    <property type="match status" value="1"/>
</dbReference>
<name>A0ABV7UX17_9GAMM</name>
<dbReference type="InterPro" id="IPR052917">
    <property type="entry name" value="Stress-Dev_Protein"/>
</dbReference>
<dbReference type="Proteomes" id="UP001595724">
    <property type="component" value="Unassembled WGS sequence"/>
</dbReference>
<dbReference type="InterPro" id="IPR012349">
    <property type="entry name" value="Split_barrel_FMN-bd"/>
</dbReference>
<dbReference type="InterPro" id="IPR038725">
    <property type="entry name" value="YdaG_split_barrel_FMN-bd"/>
</dbReference>
<dbReference type="Gene3D" id="2.30.110.10">
    <property type="entry name" value="Electron Transport, Fmn-binding Protein, Chain A"/>
    <property type="match status" value="1"/>
</dbReference>
<dbReference type="Pfam" id="PF16242">
    <property type="entry name" value="Pyrid_ox_like"/>
    <property type="match status" value="1"/>
</dbReference>
<gene>
    <name evidence="2" type="ORF">ACFOM9_16085</name>
</gene>
<organism evidence="2 3">
    <name type="scientific">Luteimonas notoginsengisoli</name>
    <dbReference type="NCBI Taxonomy" id="1578200"/>
    <lineage>
        <taxon>Bacteria</taxon>
        <taxon>Pseudomonadati</taxon>
        <taxon>Pseudomonadota</taxon>
        <taxon>Gammaproteobacteria</taxon>
        <taxon>Lysobacterales</taxon>
        <taxon>Lysobacteraceae</taxon>
        <taxon>Luteimonas</taxon>
    </lineage>
</organism>